<evidence type="ECO:0000313" key="1">
    <source>
        <dbReference type="EMBL" id="HHS28220.1"/>
    </source>
</evidence>
<organism evidence="1">
    <name type="scientific">Desulfobacca acetoxidans</name>
    <dbReference type="NCBI Taxonomy" id="60893"/>
    <lineage>
        <taxon>Bacteria</taxon>
        <taxon>Pseudomonadati</taxon>
        <taxon>Thermodesulfobacteriota</taxon>
        <taxon>Desulfobaccia</taxon>
        <taxon>Desulfobaccales</taxon>
        <taxon>Desulfobaccaceae</taxon>
        <taxon>Desulfobacca</taxon>
    </lineage>
</organism>
<proteinExistence type="predicted"/>
<protein>
    <submittedName>
        <fullName evidence="1">Uncharacterized protein</fullName>
    </submittedName>
</protein>
<sequence length="89" mass="10469">MRKAVEGLAEKFQEYPSNLEYLQQLEAAIDLKGELPFALELWRVQNVYYERLKSVYPEQRRLADLGQEEARAWVEHFVALGEKLSVRVD</sequence>
<accession>A0A7V6A139</accession>
<reference evidence="1" key="1">
    <citation type="journal article" date="2020" name="mSystems">
        <title>Genome- and Community-Level Interaction Insights into Carbon Utilization and Element Cycling Functions of Hydrothermarchaeota in Hydrothermal Sediment.</title>
        <authorList>
            <person name="Zhou Z."/>
            <person name="Liu Y."/>
            <person name="Xu W."/>
            <person name="Pan J."/>
            <person name="Luo Z.H."/>
            <person name="Li M."/>
        </authorList>
    </citation>
    <scope>NUCLEOTIDE SEQUENCE [LARGE SCALE GENOMIC DNA]</scope>
    <source>
        <strain evidence="1">SpSt-767</strain>
    </source>
</reference>
<dbReference type="AlphaFoldDB" id="A0A7V6A139"/>
<name>A0A7V6A139_9BACT</name>
<dbReference type="EMBL" id="DTGR01000016">
    <property type="protein sequence ID" value="HHS28220.1"/>
    <property type="molecule type" value="Genomic_DNA"/>
</dbReference>
<gene>
    <name evidence="1" type="ORF">ENV52_00760</name>
</gene>
<comment type="caution">
    <text evidence="1">The sequence shown here is derived from an EMBL/GenBank/DDBJ whole genome shotgun (WGS) entry which is preliminary data.</text>
</comment>